<organism evidence="12 13">
    <name type="scientific">Yoonia rhodophyticola</name>
    <dbReference type="NCBI Taxonomy" id="3137370"/>
    <lineage>
        <taxon>Bacteria</taxon>
        <taxon>Pseudomonadati</taxon>
        <taxon>Pseudomonadota</taxon>
        <taxon>Alphaproteobacteria</taxon>
        <taxon>Rhodobacterales</taxon>
        <taxon>Paracoccaceae</taxon>
        <taxon>Yoonia</taxon>
    </lineage>
</organism>
<comment type="similarity">
    <text evidence="2">Belongs to the anaerobic coproporphyrinogen-III oxidase family. HemW subfamily.</text>
</comment>
<comment type="function">
    <text evidence="10">Probably acts as a heme chaperone, transferring heme to an unknown acceptor. Binds one molecule of heme per monomer, possibly covalently. Binds 1 [4Fe-4S] cluster. The cluster is coordinated with 3 cysteines and an exchangeable S-adenosyl-L-methionine.</text>
</comment>
<dbReference type="GO" id="GO:0046872">
    <property type="term" value="F:metal ion binding"/>
    <property type="evidence" value="ECO:0007669"/>
    <property type="project" value="UniProtKB-UniRule"/>
</dbReference>
<keyword evidence="9 10" id="KW-0143">Chaperone</keyword>
<dbReference type="SUPFAM" id="SSF102114">
    <property type="entry name" value="Radical SAM enzymes"/>
    <property type="match status" value="1"/>
</dbReference>
<evidence type="ECO:0000256" key="8">
    <source>
        <dbReference type="ARBA" id="ARBA00023014"/>
    </source>
</evidence>
<comment type="cofactor">
    <cofactor evidence="1">
        <name>[4Fe-4S] cluster</name>
        <dbReference type="ChEBI" id="CHEBI:49883"/>
    </cofactor>
</comment>
<dbReference type="GO" id="GO:0005737">
    <property type="term" value="C:cytoplasm"/>
    <property type="evidence" value="ECO:0007669"/>
    <property type="project" value="UniProtKB-SubCell"/>
</dbReference>
<dbReference type="EMBL" id="CP151767">
    <property type="protein sequence ID" value="WZU69532.1"/>
    <property type="molecule type" value="Genomic_DNA"/>
</dbReference>
<keyword evidence="10" id="KW-0004">4Fe-4S</keyword>
<name>A0AAN0MGU7_9RHOB</name>
<proteinExistence type="inferred from homology"/>
<dbReference type="Gene3D" id="3.20.20.70">
    <property type="entry name" value="Aldolase class I"/>
    <property type="match status" value="1"/>
</dbReference>
<reference evidence="13" key="1">
    <citation type="submission" date="2024-04" db="EMBL/GenBank/DDBJ databases">
        <title>Phylogenomic analyses of a clade within the roseobacter group suggest taxonomic reassignments of species of the genera Aestuariivita, Citreicella, Loktanella, Nautella, Pelagibaca, Ruegeria, Thalassobius, Thiobacimonas and Tropicibacter, and the proposal o.</title>
        <authorList>
            <person name="Jeon C.O."/>
        </authorList>
    </citation>
    <scope>NUCLEOTIDE SEQUENCE [LARGE SCALE GENOMIC DNA]</scope>
    <source>
        <strain evidence="13">SS1-5</strain>
    </source>
</reference>
<evidence type="ECO:0000259" key="11">
    <source>
        <dbReference type="PROSITE" id="PS51918"/>
    </source>
</evidence>
<reference evidence="12 13" key="2">
    <citation type="submission" date="2024-08" db="EMBL/GenBank/DDBJ databases">
        <title>Phylogenomic analyses of a clade within the roseobacter group suggest taxonomic reassignments of species of the genera Aestuariivita, Citreicella, Loktanella, Nautella, Pelagibaca, Ruegeria, Thalassobius, Thiobacimonas and Tropicibacter, and the proposal o.</title>
        <authorList>
            <person name="Jeon C.O."/>
        </authorList>
    </citation>
    <scope>NUCLEOTIDE SEQUENCE [LARGE SCALE GENOMIC DNA]</scope>
    <source>
        <strain evidence="12 13">SS1-5</strain>
    </source>
</reference>
<dbReference type="InterPro" id="IPR004559">
    <property type="entry name" value="HemW-like"/>
</dbReference>
<accession>A0AAN0MGU7</accession>
<keyword evidence="4 10" id="KW-0349">Heme</keyword>
<evidence type="ECO:0000256" key="4">
    <source>
        <dbReference type="ARBA" id="ARBA00022617"/>
    </source>
</evidence>
<dbReference type="AlphaFoldDB" id="A0AAN0MGU7"/>
<dbReference type="GO" id="GO:0004109">
    <property type="term" value="F:coproporphyrinogen oxidase activity"/>
    <property type="evidence" value="ECO:0007669"/>
    <property type="project" value="InterPro"/>
</dbReference>
<dbReference type="SFLD" id="SFLDG01065">
    <property type="entry name" value="anaerobic_coproporphyrinogen-I"/>
    <property type="match status" value="1"/>
</dbReference>
<gene>
    <name evidence="12" type="primary">hemW</name>
    <name evidence="12" type="ORF">AABB31_04460</name>
</gene>
<evidence type="ECO:0000313" key="13">
    <source>
        <dbReference type="Proteomes" id="UP001470809"/>
    </source>
</evidence>
<dbReference type="InterPro" id="IPR013785">
    <property type="entry name" value="Aldolase_TIM"/>
</dbReference>
<dbReference type="Pfam" id="PF04055">
    <property type="entry name" value="Radical_SAM"/>
    <property type="match status" value="1"/>
</dbReference>
<protein>
    <recommendedName>
        <fullName evidence="3 10">Heme chaperone HemW</fullName>
    </recommendedName>
</protein>
<dbReference type="PANTHER" id="PTHR13932">
    <property type="entry name" value="COPROPORPHYRINIGEN III OXIDASE"/>
    <property type="match status" value="1"/>
</dbReference>
<evidence type="ECO:0000256" key="5">
    <source>
        <dbReference type="ARBA" id="ARBA00022691"/>
    </source>
</evidence>
<evidence type="ECO:0000313" key="12">
    <source>
        <dbReference type="EMBL" id="WZU69532.1"/>
    </source>
</evidence>
<dbReference type="InterPro" id="IPR007197">
    <property type="entry name" value="rSAM"/>
</dbReference>
<dbReference type="CDD" id="cd01335">
    <property type="entry name" value="Radical_SAM"/>
    <property type="match status" value="1"/>
</dbReference>
<dbReference type="SMART" id="SM00729">
    <property type="entry name" value="Elp3"/>
    <property type="match status" value="1"/>
</dbReference>
<keyword evidence="6 10" id="KW-0479">Metal-binding</keyword>
<keyword evidence="8 10" id="KW-0411">Iron-sulfur</keyword>
<feature type="domain" description="Radical SAM core" evidence="11">
    <location>
        <begin position="4"/>
        <end position="240"/>
    </location>
</feature>
<keyword evidence="13" id="KW-1185">Reference proteome</keyword>
<evidence type="ECO:0000256" key="10">
    <source>
        <dbReference type="RuleBase" id="RU364116"/>
    </source>
</evidence>
<dbReference type="Proteomes" id="UP001470809">
    <property type="component" value="Chromosome"/>
</dbReference>
<dbReference type="GO" id="GO:0051539">
    <property type="term" value="F:4 iron, 4 sulfur cluster binding"/>
    <property type="evidence" value="ECO:0007669"/>
    <property type="project" value="UniProtKB-UniRule"/>
</dbReference>
<evidence type="ECO:0000256" key="3">
    <source>
        <dbReference type="ARBA" id="ARBA00017228"/>
    </source>
</evidence>
<evidence type="ECO:0000256" key="1">
    <source>
        <dbReference type="ARBA" id="ARBA00001966"/>
    </source>
</evidence>
<dbReference type="SFLD" id="SFLDF00288">
    <property type="entry name" value="HemN-like__clustered_with_nucl"/>
    <property type="match status" value="1"/>
</dbReference>
<dbReference type="PROSITE" id="PS51918">
    <property type="entry name" value="RADICAL_SAM"/>
    <property type="match status" value="1"/>
</dbReference>
<evidence type="ECO:0000256" key="7">
    <source>
        <dbReference type="ARBA" id="ARBA00023004"/>
    </source>
</evidence>
<keyword evidence="5 10" id="KW-0949">S-adenosyl-L-methionine</keyword>
<dbReference type="PANTHER" id="PTHR13932:SF5">
    <property type="entry name" value="RADICAL S-ADENOSYL METHIONINE DOMAIN-CONTAINING PROTEIN 1, MITOCHONDRIAL"/>
    <property type="match status" value="1"/>
</dbReference>
<dbReference type="NCBIfam" id="TIGR00539">
    <property type="entry name" value="hemN_rel"/>
    <property type="match status" value="1"/>
</dbReference>
<sequence>MREDWEHGGFGLYIHWPFCQAKCPYCDFNSHVAQFIDQGAWQNAYLSEIDRIGAETPRRVLRSVFFGGGTPSMMDPDVVDAILSKVRATWACANDIEITLEANPTSVEAGRFKGYQDAGVNRVSMGIQALNDTDLKALGRLHSATEALAAFEVARNIFDRVSFDLIYARQNQTLDAWEAELDQALSLAIDHLSLYQLTIEDGTAFGDRYAAGKLRGLPHDDLAADMYALTQHKCGQAGLQGYEISNHALPGAESIHNQIYWRYGDYAGIGPGAHGRLTLHGKRYETNAPLAPGKWLRQVQSDGHGENKRTILSLDEQKTEYLLMGLRLFEGVDLTRMRLEDDGILLNKINDLREIDFVSVTQNRLLVTPKGRPLLNAILRELLVD</sequence>
<keyword evidence="7 10" id="KW-0408">Iron</keyword>
<comment type="subcellular location">
    <subcellularLocation>
        <location evidence="10">Cytoplasm</location>
    </subcellularLocation>
</comment>
<dbReference type="SFLD" id="SFLDF00562">
    <property type="entry name" value="HemN-like__clustered_with_heat"/>
    <property type="match status" value="1"/>
</dbReference>
<dbReference type="InterPro" id="IPR058240">
    <property type="entry name" value="rSAM_sf"/>
</dbReference>
<dbReference type="RefSeq" id="WP_342078824.1">
    <property type="nucleotide sequence ID" value="NZ_CP151767.2"/>
</dbReference>
<evidence type="ECO:0000256" key="9">
    <source>
        <dbReference type="ARBA" id="ARBA00023186"/>
    </source>
</evidence>
<dbReference type="SFLD" id="SFLDS00029">
    <property type="entry name" value="Radical_SAM"/>
    <property type="match status" value="1"/>
</dbReference>
<evidence type="ECO:0000256" key="6">
    <source>
        <dbReference type="ARBA" id="ARBA00022723"/>
    </source>
</evidence>
<evidence type="ECO:0000256" key="2">
    <source>
        <dbReference type="ARBA" id="ARBA00006100"/>
    </source>
</evidence>
<dbReference type="KEGG" id="yrh:AABB31_04460"/>
<dbReference type="InterPro" id="IPR034505">
    <property type="entry name" value="Coproporphyrinogen-III_oxidase"/>
</dbReference>
<dbReference type="GO" id="GO:0006779">
    <property type="term" value="P:porphyrin-containing compound biosynthetic process"/>
    <property type="evidence" value="ECO:0007669"/>
    <property type="project" value="InterPro"/>
</dbReference>
<dbReference type="InterPro" id="IPR006638">
    <property type="entry name" value="Elp3/MiaA/NifB-like_rSAM"/>
</dbReference>
<keyword evidence="10" id="KW-0963">Cytoplasm</keyword>